<evidence type="ECO:0000313" key="1">
    <source>
        <dbReference type="EMBL" id="MBZ6078421.1"/>
    </source>
</evidence>
<dbReference type="Pfam" id="PF19717">
    <property type="entry name" value="DUF6212"/>
    <property type="match status" value="1"/>
</dbReference>
<gene>
    <name evidence="1" type="ORF">K9B37_19375</name>
</gene>
<dbReference type="RefSeq" id="WP_224315173.1">
    <property type="nucleotide sequence ID" value="NZ_JAIRBM010000018.1"/>
</dbReference>
<accession>A0ABS7VTF5</accession>
<sequence>MIIYAEKACFPSLYEALPKLLLLGSPESVTELNEQFLWLAIYRDCQDRIVLTSANRQPMPQPELLPLEVPPANVWAMWVPAVGDEGIAKSLMQWWAAEGGDATVPVLVHGDRATLDRTLLARSLHERSRLVSANERLLCDLAALRESFETHIRIPREVEELLENLRLAPLRLVLTNPVPTSDISVPMYGPMDRPSGEGASIRQRLPISAHGFAGLDLSITHPGTGEGQLHLDLIVRDEGLTLATWRAPFHKLHRGLLPVRLGKVMTQHWRSLELHIAAEGAGDPPRLAIAPTGLLPEYSLIPAMGADAQPEPSMLVMRLWGGLPGVVTSVRGNASALGLPPPNPVIPIDETSIAGVRLTREINASYPCFGHLGGDRVLLRPFPNKVSAAVVALPAIAHLVAVSCSVAVDEKRCETRKLGARLVVMAPGHSPDEAERGAGALAVSEWVELDHPLEARTLKARLSEPHQGPLDLHLFTRLPKGGAIQHVRMVFQGFEAEIQEHAIGSMSTLLPCSEEERPPCADNSNIRSARWDLEAMSQ</sequence>
<name>A0ABS7VTF5_9HYPH</name>
<reference evidence="1 2" key="1">
    <citation type="submission" date="2021-09" db="EMBL/GenBank/DDBJ databases">
        <title>The complete genome sequence of a new microorganism.</title>
        <authorList>
            <person name="Zi Z."/>
        </authorList>
    </citation>
    <scope>NUCLEOTIDE SEQUENCE [LARGE SCALE GENOMIC DNA]</scope>
    <source>
        <strain evidence="1 2">WGZ8</strain>
    </source>
</reference>
<comment type="caution">
    <text evidence="1">The sequence shown here is derived from an EMBL/GenBank/DDBJ whole genome shotgun (WGS) entry which is preliminary data.</text>
</comment>
<organism evidence="1 2">
    <name type="scientific">Microvirga puerhi</name>
    <dbReference type="NCBI Taxonomy" id="2876078"/>
    <lineage>
        <taxon>Bacteria</taxon>
        <taxon>Pseudomonadati</taxon>
        <taxon>Pseudomonadota</taxon>
        <taxon>Alphaproteobacteria</taxon>
        <taxon>Hyphomicrobiales</taxon>
        <taxon>Methylobacteriaceae</taxon>
        <taxon>Microvirga</taxon>
    </lineage>
</organism>
<evidence type="ECO:0000313" key="2">
    <source>
        <dbReference type="Proteomes" id="UP000704176"/>
    </source>
</evidence>
<keyword evidence="2" id="KW-1185">Reference proteome</keyword>
<dbReference type="EMBL" id="JAIRBM010000018">
    <property type="protein sequence ID" value="MBZ6078421.1"/>
    <property type="molecule type" value="Genomic_DNA"/>
</dbReference>
<protein>
    <submittedName>
        <fullName evidence="1">Uncharacterized protein</fullName>
    </submittedName>
</protein>
<proteinExistence type="predicted"/>
<dbReference type="Proteomes" id="UP000704176">
    <property type="component" value="Unassembled WGS sequence"/>
</dbReference>
<dbReference type="InterPro" id="IPR046184">
    <property type="entry name" value="DUF6212"/>
</dbReference>